<dbReference type="OrthoDB" id="3773913at2"/>
<keyword evidence="6" id="KW-1185">Reference proteome</keyword>
<dbReference type="Proteomes" id="UP000291101">
    <property type="component" value="Unassembled WGS sequence"/>
</dbReference>
<evidence type="ECO:0000313" key="6">
    <source>
        <dbReference type="Proteomes" id="UP000291101"/>
    </source>
</evidence>
<sequence>MRGLAKGVHRTGGTYRVQRERRGHSVRASFKTLAEANAYALALDAAWAAGAPTPSVYEFQAAFTQPGARRIPDEDAPTRLDDLVERAIVAHQANKHLDSDGVPKKQRAQWRKHGPFFGNPDVRNLTRERVHDFADHLYANRLERSTANEHLRLVRMACDMAMELKLTPTNVARGVVGCHQDNPRTQRDRVQPRPLTPTEVKTLAAQFPAWLRLGVLLMYVACLRISEVFGLELRDWDPVTQTLSVRRQGGLGKNEGKRDPYRAGEADGRLKTKSSRRRIPVASALAEVIDQHIEAQHGPRPLTADLELAWLKRRMISTAELPKPRQGVITDRWEEALHDVGLDFDSVGFKIGRHFLRKAGSTVIGIGDIRGKLWSSYLGHETPAEFGGSLTTVRHYFDLPDEELVAVAERWEQVIREDVGDLIISEEMANTPHMTRQEAALVLGVHQTQVAWLIKQGHLLLAPNHEVTDLRRKAGTRKFKKRIMVSGPSVHAEMERRQRWASRLTEKDVARELGTSHHNVGCLRERGLLTAERGRDNVWSFDTDSVQAVAEALSKEREEAELYMAVGEAARRFGLAVYQFEKVFLERVRGRTLLVTRQRQYLRSDVEALVTKRVG</sequence>
<evidence type="ECO:0000259" key="4">
    <source>
        <dbReference type="PROSITE" id="PS51898"/>
    </source>
</evidence>
<dbReference type="AlphaFoldDB" id="A0A4Q2SNH4"/>
<gene>
    <name evidence="5" type="ORF">EUA94_17940</name>
</gene>
<reference evidence="5 6" key="1">
    <citation type="submission" date="2019-01" db="EMBL/GenBank/DDBJ databases">
        <title>Novel species of Nocardioides.</title>
        <authorList>
            <person name="Liu Q."/>
            <person name="X Y.-H."/>
        </authorList>
    </citation>
    <scope>NUCLEOTIDE SEQUENCE [LARGE SCALE GENOMIC DNA]</scope>
    <source>
        <strain evidence="5 6">HLT2-9</strain>
    </source>
</reference>
<dbReference type="GO" id="GO:0015074">
    <property type="term" value="P:DNA integration"/>
    <property type="evidence" value="ECO:0007669"/>
    <property type="project" value="InterPro"/>
</dbReference>
<dbReference type="RefSeq" id="WP_129428264.1">
    <property type="nucleotide sequence ID" value="NZ_SDWV01000022.1"/>
</dbReference>
<dbReference type="PROSITE" id="PS50096">
    <property type="entry name" value="IQ"/>
    <property type="match status" value="1"/>
</dbReference>
<feature type="region of interest" description="Disordered" evidence="3">
    <location>
        <begin position="247"/>
        <end position="273"/>
    </location>
</feature>
<dbReference type="PROSITE" id="PS51898">
    <property type="entry name" value="TYR_RECOMBINASE"/>
    <property type="match status" value="1"/>
</dbReference>
<feature type="compositionally biased region" description="Basic and acidic residues" evidence="3">
    <location>
        <begin position="254"/>
        <end position="270"/>
    </location>
</feature>
<organism evidence="5 6">
    <name type="scientific">Nocardioides zhouii</name>
    <dbReference type="NCBI Taxonomy" id="1168729"/>
    <lineage>
        <taxon>Bacteria</taxon>
        <taxon>Bacillati</taxon>
        <taxon>Actinomycetota</taxon>
        <taxon>Actinomycetes</taxon>
        <taxon>Propionibacteriales</taxon>
        <taxon>Nocardioidaceae</taxon>
        <taxon>Nocardioides</taxon>
    </lineage>
</organism>
<evidence type="ECO:0000313" key="5">
    <source>
        <dbReference type="EMBL" id="RYC05629.1"/>
    </source>
</evidence>
<name>A0A4Q2SNH4_9ACTN</name>
<comment type="caution">
    <text evidence="5">The sequence shown here is derived from an EMBL/GenBank/DDBJ whole genome shotgun (WGS) entry which is preliminary data.</text>
</comment>
<accession>A0A4Q2SNH4</accession>
<dbReference type="SUPFAM" id="SSF56349">
    <property type="entry name" value="DNA breaking-rejoining enzymes"/>
    <property type="match status" value="1"/>
</dbReference>
<dbReference type="GO" id="GO:0003677">
    <property type="term" value="F:DNA binding"/>
    <property type="evidence" value="ECO:0007669"/>
    <property type="project" value="UniProtKB-KW"/>
</dbReference>
<keyword evidence="2" id="KW-0233">DNA recombination</keyword>
<dbReference type="EMBL" id="SDWV01000022">
    <property type="protein sequence ID" value="RYC05629.1"/>
    <property type="molecule type" value="Genomic_DNA"/>
</dbReference>
<dbReference type="Gene3D" id="1.10.150.130">
    <property type="match status" value="1"/>
</dbReference>
<dbReference type="InterPro" id="IPR010998">
    <property type="entry name" value="Integrase_recombinase_N"/>
</dbReference>
<protein>
    <recommendedName>
        <fullName evidence="4">Tyr recombinase domain-containing protein</fullName>
    </recommendedName>
</protein>
<dbReference type="Gene3D" id="1.10.443.10">
    <property type="entry name" value="Intergrase catalytic core"/>
    <property type="match status" value="1"/>
</dbReference>
<dbReference type="GO" id="GO:0006310">
    <property type="term" value="P:DNA recombination"/>
    <property type="evidence" value="ECO:0007669"/>
    <property type="project" value="UniProtKB-KW"/>
</dbReference>
<dbReference type="InterPro" id="IPR011010">
    <property type="entry name" value="DNA_brk_join_enz"/>
</dbReference>
<dbReference type="InterPro" id="IPR013762">
    <property type="entry name" value="Integrase-like_cat_sf"/>
</dbReference>
<feature type="domain" description="Tyr recombinase" evidence="4">
    <location>
        <begin position="190"/>
        <end position="409"/>
    </location>
</feature>
<evidence type="ECO:0000256" key="1">
    <source>
        <dbReference type="ARBA" id="ARBA00023125"/>
    </source>
</evidence>
<dbReference type="InterPro" id="IPR002104">
    <property type="entry name" value="Integrase_catalytic"/>
</dbReference>
<evidence type="ECO:0000256" key="2">
    <source>
        <dbReference type="ARBA" id="ARBA00023172"/>
    </source>
</evidence>
<evidence type="ECO:0000256" key="3">
    <source>
        <dbReference type="SAM" id="MobiDB-lite"/>
    </source>
</evidence>
<keyword evidence="1" id="KW-0238">DNA-binding</keyword>
<proteinExistence type="predicted"/>